<evidence type="ECO:0000256" key="1">
    <source>
        <dbReference type="ARBA" id="ARBA00004790"/>
    </source>
</evidence>
<sequence length="248" mass="27588">MHNFNVKNVTDDVVKWVKNLFEKNFPEKNCCIALSGGKDSSVVAAISVNALGRDKVKAIMLPQHEQADIDYSILCAEHLGIEYKIINIGETVDSIISEMKSNGVNITEQAITNVPARIRMAELYFYAQCNNGIPSCNCNLSEDWVGYATYGGDGFGSFAPLSNLTVTEVKAIGRELGLPKELIEKIPTDGLCGKTDEDNLGFTYDVLDKYIRTGKIDDLSVKEKIDSMHEKNLFKLQPMPYFKYTPNN</sequence>
<dbReference type="GO" id="GO:0004359">
    <property type="term" value="F:glutaminase activity"/>
    <property type="evidence" value="ECO:0007669"/>
    <property type="project" value="InterPro"/>
</dbReference>
<proteinExistence type="predicted"/>
<reference evidence="7" key="1">
    <citation type="journal article" date="2021" name="Proc. Natl. Acad. Sci. U.S.A.">
        <title>A Catalog of Tens of Thousands of Viruses from Human Metagenomes Reveals Hidden Associations with Chronic Diseases.</title>
        <authorList>
            <person name="Tisza M.J."/>
            <person name="Buck C.B."/>
        </authorList>
    </citation>
    <scope>NUCLEOTIDE SEQUENCE</scope>
    <source>
        <strain evidence="7">CtmTa7</strain>
    </source>
</reference>
<dbReference type="Gene3D" id="3.40.50.620">
    <property type="entry name" value="HUPs"/>
    <property type="match status" value="1"/>
</dbReference>
<evidence type="ECO:0000313" key="7">
    <source>
        <dbReference type="EMBL" id="DAE28622.1"/>
    </source>
</evidence>
<dbReference type="InterPro" id="IPR003694">
    <property type="entry name" value="NAD_synthase"/>
</dbReference>
<dbReference type="Pfam" id="PF02540">
    <property type="entry name" value="NAD_synthase"/>
    <property type="match status" value="1"/>
</dbReference>
<evidence type="ECO:0000256" key="3">
    <source>
        <dbReference type="ARBA" id="ARBA00022741"/>
    </source>
</evidence>
<dbReference type="SUPFAM" id="SSF52402">
    <property type="entry name" value="Adenine nucleotide alpha hydrolases-like"/>
    <property type="match status" value="1"/>
</dbReference>
<keyword evidence="5" id="KW-0520">NAD</keyword>
<dbReference type="EMBL" id="BK059091">
    <property type="protein sequence ID" value="DAE28622.1"/>
    <property type="molecule type" value="Genomic_DNA"/>
</dbReference>
<evidence type="ECO:0000256" key="2">
    <source>
        <dbReference type="ARBA" id="ARBA00022598"/>
    </source>
</evidence>
<dbReference type="InterPro" id="IPR014729">
    <property type="entry name" value="Rossmann-like_a/b/a_fold"/>
</dbReference>
<accession>A0A8S5RB20</accession>
<dbReference type="GO" id="GO:0003952">
    <property type="term" value="F:NAD+ synthase (glutamine-hydrolyzing) activity"/>
    <property type="evidence" value="ECO:0007669"/>
    <property type="project" value="InterPro"/>
</dbReference>
<keyword evidence="3" id="KW-0547">Nucleotide-binding</keyword>
<name>A0A8S5RB20_9VIRU</name>
<comment type="pathway">
    <text evidence="1">Cofactor biosynthesis; NAD(+) biosynthesis.</text>
</comment>
<dbReference type="PANTHER" id="PTHR23090:SF9">
    <property type="entry name" value="GLUTAMINE-DEPENDENT NAD(+) SYNTHETASE"/>
    <property type="match status" value="1"/>
</dbReference>
<keyword evidence="2" id="KW-0436">Ligase</keyword>
<protein>
    <submittedName>
        <fullName evidence="7">NAD synthase</fullName>
    </submittedName>
</protein>
<keyword evidence="4" id="KW-0067">ATP-binding</keyword>
<evidence type="ECO:0000256" key="4">
    <source>
        <dbReference type="ARBA" id="ARBA00022840"/>
    </source>
</evidence>
<dbReference type="PANTHER" id="PTHR23090">
    <property type="entry name" value="NH 3 /GLUTAMINE-DEPENDENT NAD + SYNTHETASE"/>
    <property type="match status" value="1"/>
</dbReference>
<feature type="domain" description="NAD/GMP synthase" evidence="6">
    <location>
        <begin position="11"/>
        <end position="237"/>
    </location>
</feature>
<dbReference type="GO" id="GO:0005524">
    <property type="term" value="F:ATP binding"/>
    <property type="evidence" value="ECO:0007669"/>
    <property type="project" value="UniProtKB-KW"/>
</dbReference>
<dbReference type="CDD" id="cd00553">
    <property type="entry name" value="NAD_synthase"/>
    <property type="match status" value="1"/>
</dbReference>
<evidence type="ECO:0000259" key="6">
    <source>
        <dbReference type="Pfam" id="PF02540"/>
    </source>
</evidence>
<dbReference type="NCBIfam" id="TIGR00552">
    <property type="entry name" value="nadE"/>
    <property type="match status" value="1"/>
</dbReference>
<evidence type="ECO:0000256" key="5">
    <source>
        <dbReference type="ARBA" id="ARBA00023027"/>
    </source>
</evidence>
<dbReference type="GO" id="GO:0009435">
    <property type="term" value="P:NAD+ biosynthetic process"/>
    <property type="evidence" value="ECO:0007669"/>
    <property type="project" value="InterPro"/>
</dbReference>
<organism evidence="7">
    <name type="scientific">virus sp. ctmTa7</name>
    <dbReference type="NCBI Taxonomy" id="2828255"/>
    <lineage>
        <taxon>Viruses</taxon>
    </lineage>
</organism>
<dbReference type="InterPro" id="IPR022310">
    <property type="entry name" value="NAD/GMP_synthase"/>
</dbReference>